<dbReference type="EMBL" id="PP179333">
    <property type="protein sequence ID" value="XAI71318.1"/>
    <property type="molecule type" value="Genomic_DNA"/>
</dbReference>
<evidence type="ECO:0000313" key="1">
    <source>
        <dbReference type="EMBL" id="XAI71318.1"/>
    </source>
</evidence>
<sequence length="54" mass="6003">MSDFKAELLSCLDQLAVALAGHDHQWTSDQREAYERCVAQLTSDCTETDLSALD</sequence>
<name>A0AAU6W442_9VIRU</name>
<accession>A0AAU6W442</accession>
<proteinExistence type="predicted"/>
<protein>
    <submittedName>
        <fullName evidence="1">Uncharacterized protein</fullName>
    </submittedName>
</protein>
<organism evidence="1">
    <name type="scientific">Pseudomonas phage Cruim01</name>
    <dbReference type="NCBI Taxonomy" id="3138528"/>
    <lineage>
        <taxon>Viruses</taxon>
    </lineage>
</organism>
<reference evidence="1" key="1">
    <citation type="journal article" date="2024" name="J. Gen. Virol.">
        <title>Novel phages of Pseudomonas syringae unveil numerous potential auxiliary metabolic genes.</title>
        <authorList>
            <person name="Feltin C."/>
            <person name="Garneau J.R."/>
            <person name="Morris C.E."/>
            <person name="Berard A."/>
            <person name="Torres-Barcelo C."/>
        </authorList>
    </citation>
    <scope>NUCLEOTIDE SEQUENCE</scope>
</reference>
<gene>
    <name evidence="1" type="ORF">Cruim01_00016</name>
</gene>